<dbReference type="OrthoDB" id="1947591at2"/>
<accession>A0A9X4XDP6</accession>
<dbReference type="Proteomes" id="UP000487649">
    <property type="component" value="Unassembled WGS sequence"/>
</dbReference>
<comment type="caution">
    <text evidence="1">The sequence shown here is derived from an EMBL/GenBank/DDBJ whole genome shotgun (WGS) entry which is preliminary data.</text>
</comment>
<dbReference type="EMBL" id="WMQE01000017">
    <property type="protein sequence ID" value="MTK21488.1"/>
    <property type="molecule type" value="Genomic_DNA"/>
</dbReference>
<reference evidence="1 2" key="1">
    <citation type="journal article" date="2019" name="Nat. Med.">
        <title>A library of human gut bacterial isolates paired with longitudinal multiomics data enables mechanistic microbiome research.</title>
        <authorList>
            <person name="Poyet M."/>
            <person name="Groussin M."/>
            <person name="Gibbons S.M."/>
            <person name="Avila-Pacheco J."/>
            <person name="Jiang X."/>
            <person name="Kearney S.M."/>
            <person name="Perrotta A.R."/>
            <person name="Berdy B."/>
            <person name="Zhao S."/>
            <person name="Lieberman T.D."/>
            <person name="Swanson P.K."/>
            <person name="Smith M."/>
            <person name="Roesemann S."/>
            <person name="Alexander J.E."/>
            <person name="Rich S.A."/>
            <person name="Livny J."/>
            <person name="Vlamakis H."/>
            <person name="Clish C."/>
            <person name="Bullock K."/>
            <person name="Deik A."/>
            <person name="Scott J."/>
            <person name="Pierce K.A."/>
            <person name="Xavier R.J."/>
            <person name="Alm E.J."/>
        </authorList>
    </citation>
    <scope>NUCLEOTIDE SEQUENCE [LARGE SCALE GENOMIC DNA]</scope>
    <source>
        <strain evidence="1 2">BIOML-A198</strain>
    </source>
</reference>
<proteinExistence type="predicted"/>
<sequence>MMKWLVNESDHYVFHVHAGSLAQKDIEEIMEYQEHCLKYVLQVLRLELEEKIHYFLCDSLDEVGMYYGDYVPCSSFFRDPFEIYAVYSRKQKAIGFHQDVLLLANLINRPNAVAIREGLAMFFNKKWFGVHNFEWVLYWLENDQYVSLQRLMKDEYFYDYPPYLTYPVVGAFTQYLIMTYGMDKYLSFYRLNESTVNKRFKEMYGEGIKTIEKEFLDYVRLFKLDYAMKERIIELISEM</sequence>
<dbReference type="RefSeq" id="WP_006783572.1">
    <property type="nucleotide sequence ID" value="NZ_JBKXON010000058.1"/>
</dbReference>
<protein>
    <submittedName>
        <fullName evidence="1">Uncharacterized protein</fullName>
    </submittedName>
</protein>
<evidence type="ECO:0000313" key="2">
    <source>
        <dbReference type="Proteomes" id="UP000487649"/>
    </source>
</evidence>
<dbReference type="AlphaFoldDB" id="A0A9X4XDP6"/>
<gene>
    <name evidence="1" type="ORF">GMA92_08645</name>
</gene>
<organism evidence="1 2">
    <name type="scientific">Turicibacter sanguinis</name>
    <dbReference type="NCBI Taxonomy" id="154288"/>
    <lineage>
        <taxon>Bacteria</taxon>
        <taxon>Bacillati</taxon>
        <taxon>Bacillota</taxon>
        <taxon>Erysipelotrichia</taxon>
        <taxon>Erysipelotrichales</taxon>
        <taxon>Turicibacteraceae</taxon>
        <taxon>Turicibacter</taxon>
    </lineage>
</organism>
<name>A0A9X4XDP6_9FIRM</name>
<evidence type="ECO:0000313" key="1">
    <source>
        <dbReference type="EMBL" id="MTK21488.1"/>
    </source>
</evidence>